<reference evidence="2 3" key="1">
    <citation type="submission" date="2017-11" db="EMBL/GenBank/DDBJ databases">
        <title>Bacterial isolate from king chilli rhizosphere.</title>
        <authorList>
            <person name="Takhelmayum P."/>
            <person name="Sarangthem I."/>
        </authorList>
    </citation>
    <scope>NUCLEOTIDE SEQUENCE [LARGE SCALE GENOMIC DNA]</scope>
    <source>
        <strain evidence="3">t26</strain>
    </source>
</reference>
<gene>
    <name evidence="2" type="ORF">CWD94_16950</name>
</gene>
<sequence length="74" mass="8191">MIGVKTGRLTDAPGSSALRESEAAAIKVPSRDEHQPHVTMMNKIIKIHIPFIKTKFSMRKLFAIIISSLKNSDS</sequence>
<evidence type="ECO:0000313" key="2">
    <source>
        <dbReference type="EMBL" id="PJO42588.1"/>
    </source>
</evidence>
<evidence type="ECO:0000313" key="3">
    <source>
        <dbReference type="Proteomes" id="UP000232101"/>
    </source>
</evidence>
<evidence type="ECO:0000256" key="1">
    <source>
        <dbReference type="SAM" id="MobiDB-lite"/>
    </source>
</evidence>
<accession>A0A2M9Q3C8</accession>
<feature type="region of interest" description="Disordered" evidence="1">
    <location>
        <begin position="1"/>
        <end position="33"/>
    </location>
</feature>
<dbReference type="AlphaFoldDB" id="A0A2M9Q3C8"/>
<name>A0A2M9Q3C8_9BACI</name>
<organism evidence="2 3">
    <name type="scientific">Lysinibacillus xylanilyticus</name>
    <dbReference type="NCBI Taxonomy" id="582475"/>
    <lineage>
        <taxon>Bacteria</taxon>
        <taxon>Bacillati</taxon>
        <taxon>Bacillota</taxon>
        <taxon>Bacilli</taxon>
        <taxon>Bacillales</taxon>
        <taxon>Bacillaceae</taxon>
        <taxon>Lysinibacillus</taxon>
    </lineage>
</organism>
<dbReference type="EMBL" id="PHQY01000648">
    <property type="protein sequence ID" value="PJO42588.1"/>
    <property type="molecule type" value="Genomic_DNA"/>
</dbReference>
<dbReference type="Proteomes" id="UP000232101">
    <property type="component" value="Unassembled WGS sequence"/>
</dbReference>
<protein>
    <submittedName>
        <fullName evidence="2">Uncharacterized protein</fullName>
    </submittedName>
</protein>
<proteinExistence type="predicted"/>
<comment type="caution">
    <text evidence="2">The sequence shown here is derived from an EMBL/GenBank/DDBJ whole genome shotgun (WGS) entry which is preliminary data.</text>
</comment>